<dbReference type="SUPFAM" id="SSF160996">
    <property type="entry name" value="HI0933 insert domain-like"/>
    <property type="match status" value="1"/>
</dbReference>
<dbReference type="InterPro" id="IPR004792">
    <property type="entry name" value="BaiN-like"/>
</dbReference>
<name>A0A7L7LFR8_9BACT</name>
<evidence type="ECO:0000256" key="3">
    <source>
        <dbReference type="ARBA" id="ARBA00022827"/>
    </source>
</evidence>
<keyword evidence="7" id="KW-1185">Reference proteome</keyword>
<dbReference type="Pfam" id="PF03486">
    <property type="entry name" value="HI0933_like"/>
    <property type="match status" value="1"/>
</dbReference>
<dbReference type="PANTHER" id="PTHR42887">
    <property type="entry name" value="OS12G0638800 PROTEIN"/>
    <property type="match status" value="1"/>
</dbReference>
<evidence type="ECO:0000313" key="6">
    <source>
        <dbReference type="EMBL" id="QMU31517.1"/>
    </source>
</evidence>
<evidence type="ECO:0000256" key="2">
    <source>
        <dbReference type="ARBA" id="ARBA00022630"/>
    </source>
</evidence>
<evidence type="ECO:0000259" key="5">
    <source>
        <dbReference type="Pfam" id="PF22780"/>
    </source>
</evidence>
<proteinExistence type="predicted"/>
<dbReference type="NCBIfam" id="TIGR00275">
    <property type="entry name" value="aminoacetone oxidase family FAD-binding enzyme"/>
    <property type="match status" value="1"/>
</dbReference>
<dbReference type="PRINTS" id="PR00368">
    <property type="entry name" value="FADPNR"/>
</dbReference>
<dbReference type="InterPro" id="IPR057661">
    <property type="entry name" value="RsdA/BaiN/AoA(So)_Rossmann"/>
</dbReference>
<dbReference type="Gene3D" id="2.40.30.10">
    <property type="entry name" value="Translation factors"/>
    <property type="match status" value="1"/>
</dbReference>
<evidence type="ECO:0000259" key="4">
    <source>
        <dbReference type="Pfam" id="PF03486"/>
    </source>
</evidence>
<dbReference type="InterPro" id="IPR036188">
    <property type="entry name" value="FAD/NAD-bd_sf"/>
</dbReference>
<feature type="domain" description="RsdA/BaiN/AoA(So)-like insert" evidence="5">
    <location>
        <begin position="189"/>
        <end position="350"/>
    </location>
</feature>
<evidence type="ECO:0000256" key="1">
    <source>
        <dbReference type="ARBA" id="ARBA00001974"/>
    </source>
</evidence>
<reference evidence="6 7" key="2">
    <citation type="submission" date="2020-08" db="EMBL/GenBank/DDBJ databases">
        <title>Adhaeribacter dokdonensis sp. nov., isolated from the rhizosphere of Elymus tsukushiensis, a plant native to the Dokdo Islands, Republic of Korea.</title>
        <authorList>
            <person name="Ghim S.Y."/>
        </authorList>
    </citation>
    <scope>NUCLEOTIDE SEQUENCE [LARGE SCALE GENOMIC DNA]</scope>
    <source>
        <strain evidence="6 7">KUDC8001</strain>
    </source>
</reference>
<dbReference type="Gene3D" id="1.10.8.260">
    <property type="entry name" value="HI0933 insert domain-like"/>
    <property type="match status" value="1"/>
</dbReference>
<protein>
    <submittedName>
        <fullName evidence="6">NAD(P)/FAD-dependent oxidoreductase</fullName>
    </submittedName>
</protein>
<evidence type="ECO:0000313" key="7">
    <source>
        <dbReference type="Proteomes" id="UP000514509"/>
    </source>
</evidence>
<dbReference type="PANTHER" id="PTHR42887:SF2">
    <property type="entry name" value="OS12G0638800 PROTEIN"/>
    <property type="match status" value="1"/>
</dbReference>
<dbReference type="InterPro" id="IPR055178">
    <property type="entry name" value="RsdA/BaiN/AoA(So)-like_dom"/>
</dbReference>
<comment type="cofactor">
    <cofactor evidence="1">
        <name>FAD</name>
        <dbReference type="ChEBI" id="CHEBI:57692"/>
    </cofactor>
</comment>
<accession>A0A7L7LFR8</accession>
<organism evidence="6 7">
    <name type="scientific">Adhaeribacter radiodurans</name>
    <dbReference type="NCBI Taxonomy" id="2745197"/>
    <lineage>
        <taxon>Bacteria</taxon>
        <taxon>Pseudomonadati</taxon>
        <taxon>Bacteroidota</taxon>
        <taxon>Cytophagia</taxon>
        <taxon>Cytophagales</taxon>
        <taxon>Hymenobacteraceae</taxon>
        <taxon>Adhaeribacter</taxon>
    </lineage>
</organism>
<dbReference type="EMBL" id="CP055153">
    <property type="protein sequence ID" value="QMU31517.1"/>
    <property type="molecule type" value="Genomic_DNA"/>
</dbReference>
<dbReference type="KEGG" id="add:HUW48_10655"/>
<dbReference type="AlphaFoldDB" id="A0A7L7LFR8"/>
<keyword evidence="2" id="KW-0285">Flavoprotein</keyword>
<gene>
    <name evidence="6" type="ORF">HUW48_10655</name>
</gene>
<reference evidence="6 7" key="1">
    <citation type="submission" date="2020-06" db="EMBL/GenBank/DDBJ databases">
        <authorList>
            <person name="Hwang Y.J."/>
        </authorList>
    </citation>
    <scope>NUCLEOTIDE SEQUENCE [LARGE SCALE GENOMIC DNA]</scope>
    <source>
        <strain evidence="6 7">KUDC8001</strain>
    </source>
</reference>
<keyword evidence="3" id="KW-0274">FAD</keyword>
<dbReference type="InterPro" id="IPR023166">
    <property type="entry name" value="BaiN-like_dom_sf"/>
</dbReference>
<dbReference type="Proteomes" id="UP000514509">
    <property type="component" value="Chromosome"/>
</dbReference>
<dbReference type="Gene3D" id="3.50.50.60">
    <property type="entry name" value="FAD/NAD(P)-binding domain"/>
    <property type="match status" value="1"/>
</dbReference>
<dbReference type="SUPFAM" id="SSF51905">
    <property type="entry name" value="FAD/NAD(P)-binding domain"/>
    <property type="match status" value="1"/>
</dbReference>
<feature type="domain" description="RsdA/BaiN/AoA(So)-like Rossmann fold-like" evidence="4">
    <location>
        <begin position="2"/>
        <end position="403"/>
    </location>
</feature>
<sequence>MVVVGGGAAGFFGAITCAENNRKAKVILFEKTNKLLAKVRISGGGRCNVTHHCLNPNQLIQFYPRGGKFLKQPFKEFGAQETVAWFQQRGVRLHTEPDGRMFPDTNDSATIVNCLMSGANKAGVKVETSISVNKIVPLRAPDQPGEFELQLSDGKALFAHKVLVTTGGGPKIENYQWLQSLGLAIQEPVPSLFTFNVPRSPFQELAGVAVPKVKVKIAGQNLENEGPLLITHWGFSGPAILKLSAWGARVLQQLKYHFTILINWVPEHTEESLRAFLLQHRHDYSRRTVAAHPLFNLPHRLWKAILDLASINDQVKWSDLPAKNQNKLLEHLLRSPFEVRGKTTFKDEFVTCGGLDLNGINPKTMESKQFPGLYFAGEILDIDGITGGFNFQAAWTTAYLAGKAMAL</sequence>
<dbReference type="Pfam" id="PF22780">
    <property type="entry name" value="HI0933_like_1st"/>
    <property type="match status" value="1"/>
</dbReference>